<dbReference type="SMART" id="SM00930">
    <property type="entry name" value="NIL"/>
    <property type="match status" value="1"/>
</dbReference>
<keyword evidence="3" id="KW-0547">Nucleotide-binding</keyword>
<dbReference type="Pfam" id="PF09383">
    <property type="entry name" value="NIL"/>
    <property type="match status" value="1"/>
</dbReference>
<evidence type="ECO:0000256" key="7">
    <source>
        <dbReference type="ARBA" id="ARBA00023136"/>
    </source>
</evidence>
<accession>A0AA34RDL8</accession>
<name>A0AA34RDL8_CHLPE</name>
<dbReference type="GO" id="GO:0006865">
    <property type="term" value="P:amino acid transport"/>
    <property type="evidence" value="ECO:0007669"/>
    <property type="project" value="UniProtKB-KW"/>
</dbReference>
<dbReference type="KEGG" id="cpm:G5S_0858"/>
<dbReference type="InterPro" id="IPR018449">
    <property type="entry name" value="NIL_domain"/>
</dbReference>
<keyword evidence="7" id="KW-0472">Membrane</keyword>
<keyword evidence="2" id="KW-1003">Cell membrane</keyword>
<dbReference type="Proteomes" id="UP000008305">
    <property type="component" value="Chromosome"/>
</dbReference>
<dbReference type="SUPFAM" id="SSF52540">
    <property type="entry name" value="P-loop containing nucleoside triphosphate hydrolases"/>
    <property type="match status" value="1"/>
</dbReference>
<dbReference type="InterPro" id="IPR003593">
    <property type="entry name" value="AAA+_ATPase"/>
</dbReference>
<organism evidence="9 10">
    <name type="scientific">Chlamydia pecorum (strain ATCC VR-628 / DSM 29919 / E58)</name>
    <name type="common">Chlamydophila pecorum</name>
    <dbReference type="NCBI Taxonomy" id="331635"/>
    <lineage>
        <taxon>Bacteria</taxon>
        <taxon>Pseudomonadati</taxon>
        <taxon>Chlamydiota</taxon>
        <taxon>Chlamydiia</taxon>
        <taxon>Chlamydiales</taxon>
        <taxon>Chlamydiaceae</taxon>
        <taxon>Chlamydia/Chlamydophila group</taxon>
        <taxon>Chlamydia</taxon>
    </lineage>
</organism>
<dbReference type="PROSITE" id="PS00211">
    <property type="entry name" value="ABC_TRANSPORTER_1"/>
    <property type="match status" value="1"/>
</dbReference>
<evidence type="ECO:0000256" key="6">
    <source>
        <dbReference type="ARBA" id="ARBA00022970"/>
    </source>
</evidence>
<reference evidence="9 10" key="1">
    <citation type="journal article" date="2011" name="J. Bacteriol.">
        <title>Genome sequence of the obligate intracellular animal pathogen Chlamydia pecorum E58.</title>
        <authorList>
            <person name="Mojica S."/>
            <person name="Huot Creasy H."/>
            <person name="Daugherty S."/>
            <person name="Read T.D."/>
            <person name="Kim T."/>
            <person name="Kaltenboeck B."/>
            <person name="Bavoil P."/>
            <person name="Myers G.S."/>
        </authorList>
    </citation>
    <scope>NUCLEOTIDE SEQUENCE [LARGE SCALE GENOMIC DNA]</scope>
    <source>
        <strain evidence="9 10">E58</strain>
    </source>
</reference>
<dbReference type="PROSITE" id="PS50893">
    <property type="entry name" value="ABC_TRANSPORTER_2"/>
    <property type="match status" value="1"/>
</dbReference>
<dbReference type="InterPro" id="IPR003439">
    <property type="entry name" value="ABC_transporter-like_ATP-bd"/>
</dbReference>
<dbReference type="InterPro" id="IPR017871">
    <property type="entry name" value="ABC_transporter-like_CS"/>
</dbReference>
<dbReference type="EMBL" id="CP002608">
    <property type="protein sequence ID" value="AEB41801.1"/>
    <property type="molecule type" value="Genomic_DNA"/>
</dbReference>
<sequence length="354" mass="39405">MRCRASDVQTNIVLKESHPIISVQNVCKQVNGNYLLKNISFSVYPKEVCGIIGHSGSGKTTLLRCLDFLELPSSGAISIAGFHNPASLKGVSRQEFAKKVAYISQNYGLFSTKTVLGNITYPLQTLYKNMPLSEIREKVHEMLHFLNLYHKKDAYPGSLSGGQKQKVAIARALICEPQILLCDEITSALDPRSTEDVVERLLHLNESMGITLVLVSHELDVVKYICSHTVVLHNGGLEEFGETESLFLKSQNEITKELFHEPLQKFSLIKSLVNLSENKEFLGLGFPKELAMRGIISHIAKTGLASINILSGNVYLFRNMPVGFLNIVLEGTRENRIKVKRLLIEQGVIVKEGE</sequence>
<dbReference type="AlphaFoldDB" id="A0AA34RDL8"/>
<feature type="domain" description="ABC transporter" evidence="8">
    <location>
        <begin position="21"/>
        <end position="259"/>
    </location>
</feature>
<evidence type="ECO:0000256" key="5">
    <source>
        <dbReference type="ARBA" id="ARBA00022967"/>
    </source>
</evidence>
<protein>
    <submittedName>
        <fullName evidence="9">Dipeptide transporter ATPase</fullName>
    </submittedName>
</protein>
<dbReference type="SMART" id="SM00382">
    <property type="entry name" value="AAA"/>
    <property type="match status" value="1"/>
</dbReference>
<evidence type="ECO:0000256" key="2">
    <source>
        <dbReference type="ARBA" id="ARBA00022475"/>
    </source>
</evidence>
<keyword evidence="6" id="KW-0029">Amino-acid transport</keyword>
<evidence type="ECO:0000256" key="3">
    <source>
        <dbReference type="ARBA" id="ARBA00022741"/>
    </source>
</evidence>
<evidence type="ECO:0000256" key="4">
    <source>
        <dbReference type="ARBA" id="ARBA00022840"/>
    </source>
</evidence>
<dbReference type="Gene3D" id="3.30.70.260">
    <property type="match status" value="1"/>
</dbReference>
<evidence type="ECO:0000313" key="9">
    <source>
        <dbReference type="EMBL" id="AEB41801.1"/>
    </source>
</evidence>
<keyword evidence="1" id="KW-0813">Transport</keyword>
<keyword evidence="4" id="KW-0067">ATP-binding</keyword>
<evidence type="ECO:0000313" key="10">
    <source>
        <dbReference type="Proteomes" id="UP000008305"/>
    </source>
</evidence>
<dbReference type="GO" id="GO:0016887">
    <property type="term" value="F:ATP hydrolysis activity"/>
    <property type="evidence" value="ECO:0007669"/>
    <property type="project" value="InterPro"/>
</dbReference>
<keyword evidence="5" id="KW-1278">Translocase</keyword>
<dbReference type="PANTHER" id="PTHR42781:SF9">
    <property type="entry name" value="AMINO ACID ABC TRANSPORTER, ATP-BINDING PROTEIN-RELATED"/>
    <property type="match status" value="1"/>
</dbReference>
<dbReference type="SUPFAM" id="SSF55021">
    <property type="entry name" value="ACT-like"/>
    <property type="match status" value="1"/>
</dbReference>
<dbReference type="PANTHER" id="PTHR42781">
    <property type="entry name" value="SPERMIDINE/PUTRESCINE IMPORT ATP-BINDING PROTEIN POTA"/>
    <property type="match status" value="1"/>
</dbReference>
<proteinExistence type="predicted"/>
<dbReference type="InterPro" id="IPR045865">
    <property type="entry name" value="ACT-like_dom_sf"/>
</dbReference>
<dbReference type="GO" id="GO:0005524">
    <property type="term" value="F:ATP binding"/>
    <property type="evidence" value="ECO:0007669"/>
    <property type="project" value="UniProtKB-KW"/>
</dbReference>
<evidence type="ECO:0000256" key="1">
    <source>
        <dbReference type="ARBA" id="ARBA00022448"/>
    </source>
</evidence>
<dbReference type="Pfam" id="PF00005">
    <property type="entry name" value="ABC_tran"/>
    <property type="match status" value="1"/>
</dbReference>
<evidence type="ECO:0000259" key="8">
    <source>
        <dbReference type="PROSITE" id="PS50893"/>
    </source>
</evidence>
<gene>
    <name evidence="9" type="ordered locus">G5S_0858</name>
</gene>
<dbReference type="InterPro" id="IPR027417">
    <property type="entry name" value="P-loop_NTPase"/>
</dbReference>
<dbReference type="Gene3D" id="3.40.50.300">
    <property type="entry name" value="P-loop containing nucleotide triphosphate hydrolases"/>
    <property type="match status" value="1"/>
</dbReference>
<keyword evidence="10" id="KW-1185">Reference proteome</keyword>
<dbReference type="InterPro" id="IPR050093">
    <property type="entry name" value="ABC_SmlMolc_Importer"/>
</dbReference>